<feature type="region of interest" description="Disordered" evidence="1">
    <location>
        <begin position="1"/>
        <end position="36"/>
    </location>
</feature>
<dbReference type="AlphaFoldDB" id="A0A9X0A7E8"/>
<name>A0A9X0A7E8_9CNID</name>
<protein>
    <submittedName>
        <fullName evidence="2">Uncharacterized protein</fullName>
    </submittedName>
</protein>
<dbReference type="Proteomes" id="UP001163046">
    <property type="component" value="Unassembled WGS sequence"/>
</dbReference>
<proteinExistence type="predicted"/>
<sequence>MGMDIAAGRGEKDPAAKASRSFRQDSASREGYKDKKTMGFQNFRELLENLNKEEIDEDDITTFKAKALSWGKDMVAMSGTGPGYQHTVIITPYMHSMIYHVPVMMTKHGSLRQFSDQGVEKKNDDLRRYFNRKINRWDTAKNLLLVESKAPMSQLSM</sequence>
<organism evidence="2 3">
    <name type="scientific">Desmophyllum pertusum</name>
    <dbReference type="NCBI Taxonomy" id="174260"/>
    <lineage>
        <taxon>Eukaryota</taxon>
        <taxon>Metazoa</taxon>
        <taxon>Cnidaria</taxon>
        <taxon>Anthozoa</taxon>
        <taxon>Hexacorallia</taxon>
        <taxon>Scleractinia</taxon>
        <taxon>Caryophylliina</taxon>
        <taxon>Caryophylliidae</taxon>
        <taxon>Desmophyllum</taxon>
    </lineage>
</organism>
<keyword evidence="3" id="KW-1185">Reference proteome</keyword>
<evidence type="ECO:0000313" key="2">
    <source>
        <dbReference type="EMBL" id="KAJ7394803.1"/>
    </source>
</evidence>
<gene>
    <name evidence="2" type="ORF">OS493_000637</name>
</gene>
<feature type="compositionally biased region" description="Basic and acidic residues" evidence="1">
    <location>
        <begin position="22"/>
        <end position="36"/>
    </location>
</feature>
<accession>A0A9X0A7E8</accession>
<evidence type="ECO:0000313" key="3">
    <source>
        <dbReference type="Proteomes" id="UP001163046"/>
    </source>
</evidence>
<dbReference type="EMBL" id="MU825396">
    <property type="protein sequence ID" value="KAJ7394803.1"/>
    <property type="molecule type" value="Genomic_DNA"/>
</dbReference>
<dbReference type="OrthoDB" id="5985028at2759"/>
<evidence type="ECO:0000256" key="1">
    <source>
        <dbReference type="SAM" id="MobiDB-lite"/>
    </source>
</evidence>
<comment type="caution">
    <text evidence="2">The sequence shown here is derived from an EMBL/GenBank/DDBJ whole genome shotgun (WGS) entry which is preliminary data.</text>
</comment>
<reference evidence="2" key="1">
    <citation type="submission" date="2023-01" db="EMBL/GenBank/DDBJ databases">
        <title>Genome assembly of the deep-sea coral Lophelia pertusa.</title>
        <authorList>
            <person name="Herrera S."/>
            <person name="Cordes E."/>
        </authorList>
    </citation>
    <scope>NUCLEOTIDE SEQUENCE</scope>
    <source>
        <strain evidence="2">USNM1676648</strain>
        <tissue evidence="2">Polyp</tissue>
    </source>
</reference>